<dbReference type="AlphaFoldDB" id="S9PIQ7"/>
<organism evidence="1 2">
    <name type="scientific">Cystobacter fuscus (strain ATCC 25194 / DSM 2262 / NBRC 100088 / M29)</name>
    <dbReference type="NCBI Taxonomy" id="1242864"/>
    <lineage>
        <taxon>Bacteria</taxon>
        <taxon>Pseudomonadati</taxon>
        <taxon>Myxococcota</taxon>
        <taxon>Myxococcia</taxon>
        <taxon>Myxococcales</taxon>
        <taxon>Cystobacterineae</taxon>
        <taxon>Archangiaceae</taxon>
        <taxon>Cystobacter</taxon>
    </lineage>
</organism>
<proteinExistence type="predicted"/>
<keyword evidence="2" id="KW-1185">Reference proteome</keyword>
<dbReference type="EMBL" id="ANAH02000007">
    <property type="protein sequence ID" value="EPX62292.1"/>
    <property type="molecule type" value="Genomic_DNA"/>
</dbReference>
<dbReference type="Proteomes" id="UP000011682">
    <property type="component" value="Unassembled WGS sequence"/>
</dbReference>
<protein>
    <recommendedName>
        <fullName evidence="3">Peptidase M61 catalytic domain-containing protein</fullName>
    </recommendedName>
</protein>
<evidence type="ECO:0000313" key="1">
    <source>
        <dbReference type="EMBL" id="EPX62292.1"/>
    </source>
</evidence>
<accession>S9PIQ7</accession>
<comment type="caution">
    <text evidence="1">The sequence shown here is derived from an EMBL/GenBank/DDBJ whole genome shotgun (WGS) entry which is preliminary data.</text>
</comment>
<sequence>MPAPSPATVHATITMRDPAALEVSYEIPPSCTALTFRDDGVRPNAGRDDVGLRSDWSAADDCTGFDGRQLRRKNASCSTLRLRVPATRRNKDRTYPWAYPVEKGLYVHTSSYALTDACGAVDWKFVVPGGTVVVDGVTTAESGARTAAAGGGDAMPTVLIQQAFRPGATSRVHASSNFSRQTLAYLDATLDSIEGELRKELPGLPFSIPFIVASPSDPHNYWGDVANRTVMRLSFPPTPGREQEELLHTFVAHEMAHLTQPQDWNDSWKEDEATVGEGGAEFLRAVTAARLGWLDHDGFKGELEKAVNGCVLAANGKSWKALPRRGWGRMPYDCGLAFYAIGLSSDVPRSSLLRLRDYNRKGKQGERTDFARELECGAAQDCQPRWLPRLAGTETLENVLRDYARQPGSLLRVTSEWSPAMVKPMAFRHIEQLMRADCNGAVSMYQEAAAARIAPGPKCGVLRADMVVVRAEALPLFEDAGAVKASVKACQEKGKTVLGLQDGSSATLACGQSVSLPAQFFGVDPERAQALLK</sequence>
<evidence type="ECO:0000313" key="2">
    <source>
        <dbReference type="Proteomes" id="UP000011682"/>
    </source>
</evidence>
<name>S9PIQ7_CYSF2</name>
<gene>
    <name evidence="1" type="ORF">D187_008479</name>
</gene>
<reference evidence="1" key="1">
    <citation type="submission" date="2013-05" db="EMBL/GenBank/DDBJ databases">
        <title>Genome assembly of Cystobacter fuscus DSM 2262.</title>
        <authorList>
            <person name="Sharma G."/>
            <person name="Khatri I."/>
            <person name="Kaur C."/>
            <person name="Mayilraj S."/>
            <person name="Subramanian S."/>
        </authorList>
    </citation>
    <scope>NUCLEOTIDE SEQUENCE [LARGE SCALE GENOMIC DNA]</scope>
    <source>
        <strain evidence="1">DSM 2262</strain>
    </source>
</reference>
<evidence type="ECO:0008006" key="3">
    <source>
        <dbReference type="Google" id="ProtNLM"/>
    </source>
</evidence>